<dbReference type="Gene3D" id="3.30.750.140">
    <property type="match status" value="1"/>
</dbReference>
<keyword evidence="4" id="KW-0966">Cell projection</keyword>
<feature type="compositionally biased region" description="Polar residues" evidence="2">
    <location>
        <begin position="16"/>
        <end position="25"/>
    </location>
</feature>
<sequence>MNGLVTMMPTVQNQPMTNAVSSKSSGGQGFKNMLQNLSGQDGLKSMSSGETMSESDVKALLAKVQQALDSGDGDLASLVSQLSEGELSQLVNTINQLMTDSGSFMTELSGEQLNALGQLLLESHQQLSSETSSSQLTDVLKQLQNETNGQLSDLSQDELTNMIKGMDGVSLDQLGLSAEDLQNLLAKLEISGAQSITEDQVQQLLASMQEQNMSQFVLNGQTMNLQQVETMVSNGQNQLQQTEQALARVIAALFGQQQNMTSNQQSGSNEKWQQLLQQLQQQLNKQNLNQPSLQHRQDVTAIRQNLSQILNGSSSDQSMQTVKLDTLFGDNNQMSKIEQYTIHLSRATGQQSSGQTSNQQQMIEQLQKIIQSSNFGRANGANNVTIQMKPANLGQMTLQFMQIDGQMAVKISVMSQAAKDMLEGNLNQLRHMFQPHQVVIERQVDQTNTDFTKQHLNDEQNEDQEGQLFEEEQFDNSPDEDDVVEEPLSFRDLLINEEV</sequence>
<evidence type="ECO:0000259" key="3">
    <source>
        <dbReference type="Pfam" id="PF02120"/>
    </source>
</evidence>
<organism evidence="4 5">
    <name type="scientific">Alkalibacillus flavidus</name>
    <dbReference type="NCBI Taxonomy" id="546021"/>
    <lineage>
        <taxon>Bacteria</taxon>
        <taxon>Bacillati</taxon>
        <taxon>Bacillota</taxon>
        <taxon>Bacilli</taxon>
        <taxon>Bacillales</taxon>
        <taxon>Bacillaceae</taxon>
        <taxon>Alkalibacillus</taxon>
    </lineage>
</organism>
<proteinExistence type="predicted"/>
<feature type="compositionally biased region" description="Acidic residues" evidence="2">
    <location>
        <begin position="461"/>
        <end position="485"/>
    </location>
</feature>
<reference evidence="4 5" key="1">
    <citation type="submission" date="2024-06" db="EMBL/GenBank/DDBJ databases">
        <title>Genomic Encyclopedia of Type Strains, Phase IV (KMG-IV): sequencing the most valuable type-strain genomes for metagenomic binning, comparative biology and taxonomic classification.</title>
        <authorList>
            <person name="Goeker M."/>
        </authorList>
    </citation>
    <scope>NUCLEOTIDE SEQUENCE [LARGE SCALE GENOMIC DNA]</scope>
    <source>
        <strain evidence="4 5">DSM 23520</strain>
    </source>
</reference>
<feature type="region of interest" description="Disordered" evidence="2">
    <location>
        <begin position="461"/>
        <end position="488"/>
    </location>
</feature>
<dbReference type="InterPro" id="IPR021136">
    <property type="entry name" value="Flagellar_hook_control-like_C"/>
</dbReference>
<comment type="caution">
    <text evidence="4">The sequence shown here is derived from an EMBL/GenBank/DDBJ whole genome shotgun (WGS) entry which is preliminary data.</text>
</comment>
<protein>
    <submittedName>
        <fullName evidence="4">Flagellar hook-length control protein FliK</fullName>
    </submittedName>
</protein>
<gene>
    <name evidence="4" type="ORF">ABID56_000217</name>
</gene>
<feature type="domain" description="Flagellar hook-length control protein-like C-terminal" evidence="3">
    <location>
        <begin position="378"/>
        <end position="443"/>
    </location>
</feature>
<name>A0ABV2KRB8_9BACI</name>
<dbReference type="CDD" id="cd17470">
    <property type="entry name" value="T3SS_Flik_C"/>
    <property type="match status" value="1"/>
</dbReference>
<dbReference type="InterPro" id="IPR038610">
    <property type="entry name" value="FliK-like_C_sf"/>
</dbReference>
<dbReference type="Pfam" id="PF02120">
    <property type="entry name" value="Flg_hook"/>
    <property type="match status" value="1"/>
</dbReference>
<evidence type="ECO:0000256" key="2">
    <source>
        <dbReference type="SAM" id="MobiDB-lite"/>
    </source>
</evidence>
<keyword evidence="5" id="KW-1185">Reference proteome</keyword>
<dbReference type="EMBL" id="JBEPMX010000001">
    <property type="protein sequence ID" value="MET3682138.1"/>
    <property type="molecule type" value="Genomic_DNA"/>
</dbReference>
<keyword evidence="4" id="KW-0969">Cilium</keyword>
<evidence type="ECO:0000313" key="5">
    <source>
        <dbReference type="Proteomes" id="UP001549167"/>
    </source>
</evidence>
<feature type="region of interest" description="Disordered" evidence="2">
    <location>
        <begin position="16"/>
        <end position="51"/>
    </location>
</feature>
<keyword evidence="4" id="KW-0282">Flagellum</keyword>
<dbReference type="Proteomes" id="UP001549167">
    <property type="component" value="Unassembled WGS sequence"/>
</dbReference>
<accession>A0ABV2KRB8</accession>
<dbReference type="RefSeq" id="WP_354218551.1">
    <property type="nucleotide sequence ID" value="NZ_JBEPMX010000001.1"/>
</dbReference>
<evidence type="ECO:0000313" key="4">
    <source>
        <dbReference type="EMBL" id="MET3682138.1"/>
    </source>
</evidence>
<keyword evidence="1" id="KW-0175">Coiled coil</keyword>
<feature type="compositionally biased region" description="Polar residues" evidence="2">
    <location>
        <begin position="33"/>
        <end position="51"/>
    </location>
</feature>
<feature type="coiled-coil region" evidence="1">
    <location>
        <begin position="269"/>
        <end position="296"/>
    </location>
</feature>
<evidence type="ECO:0000256" key="1">
    <source>
        <dbReference type="SAM" id="Coils"/>
    </source>
</evidence>